<gene>
    <name evidence="2" type="ORF">BQ8482_290046</name>
</gene>
<protein>
    <submittedName>
        <fullName evidence="2">Uncharacterized protein</fullName>
    </submittedName>
</protein>
<sequence length="133" mass="14929">MAVQTRMQTVSKAAMKPASLSEKAEAGTAAREPTAAPVSEADATRERPQRSLPNPSSEERKSKAIERALAQEEGRYRLRDLKRAHAREAKHYVNCPLDYDTKLRLQKAAFDNDIKMTVIIKAAIDQFLRDNGY</sequence>
<feature type="compositionally biased region" description="Polar residues" evidence="1">
    <location>
        <begin position="1"/>
        <end position="11"/>
    </location>
</feature>
<keyword evidence="3" id="KW-1185">Reference proteome</keyword>
<evidence type="ECO:0000256" key="1">
    <source>
        <dbReference type="SAM" id="MobiDB-lite"/>
    </source>
</evidence>
<accession>A0A2P9AMU2</accession>
<name>A0A2P9AMU2_9HYPH</name>
<evidence type="ECO:0000313" key="2">
    <source>
        <dbReference type="EMBL" id="SJM32452.1"/>
    </source>
</evidence>
<evidence type="ECO:0000313" key="3">
    <source>
        <dbReference type="Proteomes" id="UP000245698"/>
    </source>
</evidence>
<dbReference type="AlphaFoldDB" id="A0A2P9AMU2"/>
<feature type="region of interest" description="Disordered" evidence="1">
    <location>
        <begin position="1"/>
        <end position="69"/>
    </location>
</feature>
<dbReference type="Proteomes" id="UP000245698">
    <property type="component" value="Unassembled WGS sequence"/>
</dbReference>
<proteinExistence type="predicted"/>
<dbReference type="RefSeq" id="WP_008872065.1">
    <property type="nucleotide sequence ID" value="NZ_FUIG01000036.1"/>
</dbReference>
<reference evidence="3" key="1">
    <citation type="submission" date="2016-12" db="EMBL/GenBank/DDBJ databases">
        <authorList>
            <person name="Brunel B."/>
        </authorList>
    </citation>
    <scope>NUCLEOTIDE SEQUENCE [LARGE SCALE GENOMIC DNA]</scope>
</reference>
<organism evidence="2 3">
    <name type="scientific">Mesorhizobium delmotii</name>
    <dbReference type="NCBI Taxonomy" id="1631247"/>
    <lineage>
        <taxon>Bacteria</taxon>
        <taxon>Pseudomonadati</taxon>
        <taxon>Pseudomonadota</taxon>
        <taxon>Alphaproteobacteria</taxon>
        <taxon>Hyphomicrobiales</taxon>
        <taxon>Phyllobacteriaceae</taxon>
        <taxon>Mesorhizobium</taxon>
    </lineage>
</organism>
<dbReference type="EMBL" id="FUIG01000036">
    <property type="protein sequence ID" value="SJM32452.1"/>
    <property type="molecule type" value="Genomic_DNA"/>
</dbReference>
<feature type="compositionally biased region" description="Basic and acidic residues" evidence="1">
    <location>
        <begin position="57"/>
        <end position="69"/>
    </location>
</feature>